<dbReference type="AlphaFoldDB" id="A0A9J7IUF8"/>
<dbReference type="GeneID" id="111356153"/>
<feature type="signal peptide" evidence="2">
    <location>
        <begin position="1"/>
        <end position="18"/>
    </location>
</feature>
<keyword evidence="3" id="KW-1185">Reference proteome</keyword>
<keyword evidence="2" id="KW-0732">Signal</keyword>
<feature type="chain" id="PRO_5039889570" evidence="2">
    <location>
        <begin position="19"/>
        <end position="86"/>
    </location>
</feature>
<evidence type="ECO:0000313" key="3">
    <source>
        <dbReference type="Proteomes" id="UP000301870"/>
    </source>
</evidence>
<evidence type="ECO:0000256" key="2">
    <source>
        <dbReference type="SAM" id="SignalP"/>
    </source>
</evidence>
<sequence length="86" mass="9637">MNKLFIVFLAVCLVSVHAFVKRDAPAANNNYMETLQKQMEEFAKTVNNQMSQAFDPDTIKKNFNELVDNATKTINQMKAAGQPKAA</sequence>
<keyword evidence="1" id="KW-0175">Coiled coil</keyword>
<organism evidence="3 4">
    <name type="scientific">Spodoptera litura</name>
    <name type="common">Asian cotton leafworm</name>
    <dbReference type="NCBI Taxonomy" id="69820"/>
    <lineage>
        <taxon>Eukaryota</taxon>
        <taxon>Metazoa</taxon>
        <taxon>Ecdysozoa</taxon>
        <taxon>Arthropoda</taxon>
        <taxon>Hexapoda</taxon>
        <taxon>Insecta</taxon>
        <taxon>Pterygota</taxon>
        <taxon>Neoptera</taxon>
        <taxon>Endopterygota</taxon>
        <taxon>Lepidoptera</taxon>
        <taxon>Glossata</taxon>
        <taxon>Ditrysia</taxon>
        <taxon>Noctuoidea</taxon>
        <taxon>Noctuidae</taxon>
        <taxon>Amphipyrinae</taxon>
        <taxon>Spodoptera</taxon>
    </lineage>
</organism>
<accession>A0A9J7IUF8</accession>
<dbReference type="OrthoDB" id="7399486at2759"/>
<proteinExistence type="predicted"/>
<dbReference type="Proteomes" id="UP000301870">
    <property type="component" value="Chromosome 22"/>
</dbReference>
<protein>
    <submittedName>
        <fullName evidence="4">Anionic antimicrobial peptide 2-like</fullName>
    </submittedName>
</protein>
<dbReference type="KEGG" id="sliu:111356153"/>
<name>A0A9J7IUF8_SPOLT</name>
<dbReference type="RefSeq" id="XP_022826184.1">
    <property type="nucleotide sequence ID" value="XM_022970416.1"/>
</dbReference>
<evidence type="ECO:0000313" key="4">
    <source>
        <dbReference type="RefSeq" id="XP_022826184.1"/>
    </source>
</evidence>
<evidence type="ECO:0000256" key="1">
    <source>
        <dbReference type="SAM" id="Coils"/>
    </source>
</evidence>
<gene>
    <name evidence="4" type="primary">LOC111356153</name>
</gene>
<reference evidence="4" key="1">
    <citation type="submission" date="2025-08" db="UniProtKB">
        <authorList>
            <consortium name="RefSeq"/>
        </authorList>
    </citation>
    <scope>IDENTIFICATION</scope>
    <source>
        <strain evidence="4">Ishihara</strain>
        <tissue evidence="4">Whole body</tissue>
    </source>
</reference>
<feature type="coiled-coil region" evidence="1">
    <location>
        <begin position="32"/>
        <end position="80"/>
    </location>
</feature>